<feature type="region of interest" description="Disordered" evidence="5">
    <location>
        <begin position="633"/>
        <end position="724"/>
    </location>
</feature>
<feature type="domain" description="WAC" evidence="7">
    <location>
        <begin position="28"/>
        <end position="136"/>
    </location>
</feature>
<feature type="compositionally biased region" description="Basic and acidic residues" evidence="5">
    <location>
        <begin position="709"/>
        <end position="724"/>
    </location>
</feature>
<feature type="compositionally biased region" description="Basic and acidic residues" evidence="5">
    <location>
        <begin position="633"/>
        <end position="644"/>
    </location>
</feature>
<protein>
    <recommendedName>
        <fullName evidence="10">Chromatin remodeling complex protein</fullName>
    </recommendedName>
</protein>
<evidence type="ECO:0000256" key="5">
    <source>
        <dbReference type="SAM" id="MobiDB-lite"/>
    </source>
</evidence>
<feature type="coiled-coil region" evidence="4">
    <location>
        <begin position="329"/>
        <end position="359"/>
    </location>
</feature>
<dbReference type="PANTHER" id="PTHR32075:SF6">
    <property type="entry name" value="ISWI CHROMATIN-REMODELING COMPLEX SUBUNIT YPL216W-RELATED"/>
    <property type="match status" value="1"/>
</dbReference>
<dbReference type="Pfam" id="PF15613">
    <property type="entry name" value="WSD"/>
    <property type="match status" value="1"/>
</dbReference>
<name>A0A0D7BTL4_9AGAR</name>
<evidence type="ECO:0000256" key="3">
    <source>
        <dbReference type="PROSITE-ProRule" id="PRU00475"/>
    </source>
</evidence>
<dbReference type="GO" id="GO:0031509">
    <property type="term" value="P:subtelomeric heterochromatin formation"/>
    <property type="evidence" value="ECO:0007669"/>
    <property type="project" value="TreeGrafter"/>
</dbReference>
<keyword evidence="2 3" id="KW-0539">Nucleus</keyword>
<evidence type="ECO:0000256" key="1">
    <source>
        <dbReference type="ARBA" id="ARBA00004123"/>
    </source>
</evidence>
<dbReference type="GO" id="GO:0000785">
    <property type="term" value="C:chromatin"/>
    <property type="evidence" value="ECO:0007669"/>
    <property type="project" value="UniProtKB-ARBA"/>
</dbReference>
<dbReference type="PANTHER" id="PTHR32075">
    <property type="entry name" value="ISWI CHROMATIN-REMODELING COMPLEX SUBUNIT YPL216W-RELATED"/>
    <property type="match status" value="1"/>
</dbReference>
<evidence type="ECO:0008006" key="10">
    <source>
        <dbReference type="Google" id="ProtNLM"/>
    </source>
</evidence>
<sequence>MPFCRRKRVVLTEPSKDLLASLKSNPKREVFFLKQTGEIFENYEAYAARMSFYRLKQFQCEVTGKSGLDYFQAIESERLEARTLHSRFSPILKPVVLRAVQWQVMGRLDHLVEAVYDRYKDRYFKGENGFTRFHASVETVYPPKYFENVEARDSQKETRGAMTESDNPHHHLSDLKISAKEYNAMDPPDKYYYWVTILEPERDKGHDKTRSSQEKTQEVDAVGSLMEVTCHLMSRDRLSFSKSILRRFIRDCVDRDAALASPWLVKPAIAKRYSVSSEMPENQRIVVEEAKRGESDKRKKAWEDKDGPPNKKFKKSDEKAPSITLPIVSKKEREMLEKAEKQRLAKEEAERIAAAKKKKPTRYPAEDLDLTMTDKDKKAGMKIQKPIPSRTALPFNDFPGTFESFLMTWNFLVVYGQPLHLSPFTLDEFEGAMRHSVEDPPCGLLAEIHSTLIYNLRTVPFNRHNLVLSMLRQQEQDGGESPAVLGNSIPTLNEAMADIGNNWERVPLRPSEDRAGWEDALIGCLKDHATLQSFPQVREIMTKLLFAPTENAEGDAQVEGQSPVPLAWTTPSTVAERYIHLPPADRIAIIAFMTNLAISSKAVHAHMESCEEQLTALRKEKIEVNRAKKAFTEEMSHLPSEPKAEASASVSAAGTPALEDDAPMADASGSEMGGSEAGSEVASVSTKKKGGKNLQKVIQSQAKQRKQAPAKETKSEQKRLEDELSKAERRLEGIERDFRRLLGNVRVKIMGKDRFYNRVWWFDGLGSASAMGTAGSWQYGTGRLFIQGPSEVDMDMLRVRQQEEDLDARRKEEEGEDGILGPDEWAVYTEVEEVEEYMNWLSIKGIRENPLKSALTKWWPHISAGLKKRQGAKLVPEARRSSRVKKEQGNDITKEPYMLWTNKKAATT</sequence>
<dbReference type="EMBL" id="KN880433">
    <property type="protein sequence ID" value="KIY73868.1"/>
    <property type="molecule type" value="Genomic_DNA"/>
</dbReference>
<evidence type="ECO:0000256" key="4">
    <source>
        <dbReference type="SAM" id="Coils"/>
    </source>
</evidence>
<reference evidence="8 9" key="1">
    <citation type="journal article" date="2015" name="Fungal Genet. Biol.">
        <title>Evolution of novel wood decay mechanisms in Agaricales revealed by the genome sequences of Fistulina hepatica and Cylindrobasidium torrendii.</title>
        <authorList>
            <person name="Floudas D."/>
            <person name="Held B.W."/>
            <person name="Riley R."/>
            <person name="Nagy L.G."/>
            <person name="Koehler G."/>
            <person name="Ransdell A.S."/>
            <person name="Younus H."/>
            <person name="Chow J."/>
            <person name="Chiniquy J."/>
            <person name="Lipzen A."/>
            <person name="Tritt A."/>
            <person name="Sun H."/>
            <person name="Haridas S."/>
            <person name="LaButti K."/>
            <person name="Ohm R.A."/>
            <person name="Kues U."/>
            <person name="Blanchette R.A."/>
            <person name="Grigoriev I.V."/>
            <person name="Minto R.E."/>
            <person name="Hibbett D.S."/>
        </authorList>
    </citation>
    <scope>NUCLEOTIDE SEQUENCE [LARGE SCALE GENOMIC DNA]</scope>
    <source>
        <strain evidence="8 9">FP15055 ss-10</strain>
    </source>
</reference>
<dbReference type="InterPro" id="IPR018501">
    <property type="entry name" value="DDT_dom"/>
</dbReference>
<organism evidence="8 9">
    <name type="scientific">Cylindrobasidium torrendii FP15055 ss-10</name>
    <dbReference type="NCBI Taxonomy" id="1314674"/>
    <lineage>
        <taxon>Eukaryota</taxon>
        <taxon>Fungi</taxon>
        <taxon>Dikarya</taxon>
        <taxon>Basidiomycota</taxon>
        <taxon>Agaricomycotina</taxon>
        <taxon>Agaricomycetes</taxon>
        <taxon>Agaricomycetidae</taxon>
        <taxon>Agaricales</taxon>
        <taxon>Marasmiineae</taxon>
        <taxon>Physalacriaceae</taxon>
        <taxon>Cylindrobasidium</taxon>
    </lineage>
</organism>
<dbReference type="Pfam" id="PF10537">
    <property type="entry name" value="WAC_Acf1_DNA_bd"/>
    <property type="match status" value="1"/>
</dbReference>
<dbReference type="PROSITE" id="PS50827">
    <property type="entry name" value="DDT"/>
    <property type="match status" value="1"/>
</dbReference>
<proteinExistence type="predicted"/>
<dbReference type="AlphaFoldDB" id="A0A0D7BTL4"/>
<evidence type="ECO:0000259" key="7">
    <source>
        <dbReference type="PROSITE" id="PS51136"/>
    </source>
</evidence>
<dbReference type="GO" id="GO:0005634">
    <property type="term" value="C:nucleus"/>
    <property type="evidence" value="ECO:0007669"/>
    <property type="project" value="UniProtKB-SubCell"/>
</dbReference>
<feature type="domain" description="DDT" evidence="6">
    <location>
        <begin position="399"/>
        <end position="462"/>
    </location>
</feature>
<dbReference type="STRING" id="1314674.A0A0D7BTL4"/>
<dbReference type="PROSITE" id="PS51136">
    <property type="entry name" value="WAC"/>
    <property type="match status" value="1"/>
</dbReference>
<evidence type="ECO:0000313" key="9">
    <source>
        <dbReference type="Proteomes" id="UP000054007"/>
    </source>
</evidence>
<accession>A0A0D7BTL4</accession>
<feature type="region of interest" description="Disordered" evidence="5">
    <location>
        <begin position="287"/>
        <end position="319"/>
    </location>
</feature>
<gene>
    <name evidence="8" type="ORF">CYLTODRAFT_428140</name>
</gene>
<dbReference type="Proteomes" id="UP000054007">
    <property type="component" value="Unassembled WGS sequence"/>
</dbReference>
<evidence type="ECO:0000259" key="6">
    <source>
        <dbReference type="PROSITE" id="PS50827"/>
    </source>
</evidence>
<evidence type="ECO:0000256" key="2">
    <source>
        <dbReference type="ARBA" id="ARBA00023242"/>
    </source>
</evidence>
<keyword evidence="9" id="KW-1185">Reference proteome</keyword>
<dbReference type="OrthoDB" id="332390at2759"/>
<dbReference type="InterPro" id="IPR013136">
    <property type="entry name" value="WSTF_Acf1_Cbp146"/>
</dbReference>
<evidence type="ECO:0000313" key="8">
    <source>
        <dbReference type="EMBL" id="KIY73868.1"/>
    </source>
</evidence>
<dbReference type="GO" id="GO:0000781">
    <property type="term" value="C:chromosome, telomeric region"/>
    <property type="evidence" value="ECO:0007669"/>
    <property type="project" value="GOC"/>
</dbReference>
<keyword evidence="4" id="KW-0175">Coiled coil</keyword>
<dbReference type="Pfam" id="PF02791">
    <property type="entry name" value="DDT"/>
    <property type="match status" value="1"/>
</dbReference>
<comment type="subcellular location">
    <subcellularLocation>
        <location evidence="1 3">Nucleus</location>
    </subcellularLocation>
</comment>
<dbReference type="InterPro" id="IPR028941">
    <property type="entry name" value="WHIM2_dom"/>
</dbReference>